<evidence type="ECO:0000256" key="2">
    <source>
        <dbReference type="SAM" id="Phobius"/>
    </source>
</evidence>
<dbReference type="InterPro" id="IPR036871">
    <property type="entry name" value="PX_dom_sf"/>
</dbReference>
<feature type="transmembrane region" description="Helical" evidence="2">
    <location>
        <begin position="85"/>
        <end position="104"/>
    </location>
</feature>
<dbReference type="Proteomes" id="UP001295684">
    <property type="component" value="Unassembled WGS sequence"/>
</dbReference>
<protein>
    <recommendedName>
        <fullName evidence="5">PX domain-containing protein</fullName>
    </recommendedName>
</protein>
<keyword evidence="2" id="KW-0812">Transmembrane</keyword>
<keyword evidence="2" id="KW-1133">Transmembrane helix</keyword>
<feature type="transmembrane region" description="Helical" evidence="2">
    <location>
        <begin position="116"/>
        <end position="141"/>
    </location>
</feature>
<feature type="compositionally biased region" description="Polar residues" evidence="1">
    <location>
        <begin position="500"/>
        <end position="526"/>
    </location>
</feature>
<accession>A0AAD1U556</accession>
<dbReference type="Gene3D" id="3.30.1520.10">
    <property type="entry name" value="Phox-like domain"/>
    <property type="match status" value="1"/>
</dbReference>
<comment type="caution">
    <text evidence="3">The sequence shown here is derived from an EMBL/GenBank/DDBJ whole genome shotgun (WGS) entry which is preliminary data.</text>
</comment>
<evidence type="ECO:0000256" key="1">
    <source>
        <dbReference type="SAM" id="MobiDB-lite"/>
    </source>
</evidence>
<dbReference type="AlphaFoldDB" id="A0AAD1U556"/>
<feature type="region of interest" description="Disordered" evidence="1">
    <location>
        <begin position="487"/>
        <end position="528"/>
    </location>
</feature>
<keyword evidence="4" id="KW-1185">Reference proteome</keyword>
<evidence type="ECO:0008006" key="5">
    <source>
        <dbReference type="Google" id="ProtNLM"/>
    </source>
</evidence>
<name>A0AAD1U556_EUPCR</name>
<dbReference type="SUPFAM" id="SSF64268">
    <property type="entry name" value="PX domain"/>
    <property type="match status" value="1"/>
</dbReference>
<evidence type="ECO:0000313" key="3">
    <source>
        <dbReference type="EMBL" id="CAI2359224.1"/>
    </source>
</evidence>
<organism evidence="3 4">
    <name type="scientific">Euplotes crassus</name>
    <dbReference type="NCBI Taxonomy" id="5936"/>
    <lineage>
        <taxon>Eukaryota</taxon>
        <taxon>Sar</taxon>
        <taxon>Alveolata</taxon>
        <taxon>Ciliophora</taxon>
        <taxon>Intramacronucleata</taxon>
        <taxon>Spirotrichea</taxon>
        <taxon>Hypotrichia</taxon>
        <taxon>Euplotida</taxon>
        <taxon>Euplotidae</taxon>
        <taxon>Moneuplotes</taxon>
    </lineage>
</organism>
<dbReference type="EMBL" id="CAMPGE010000477">
    <property type="protein sequence ID" value="CAI2359224.1"/>
    <property type="molecule type" value="Genomic_DNA"/>
</dbReference>
<keyword evidence="2" id="KW-0472">Membrane</keyword>
<proteinExistence type="predicted"/>
<feature type="region of interest" description="Disordered" evidence="1">
    <location>
        <begin position="352"/>
        <end position="376"/>
    </location>
</feature>
<feature type="transmembrane region" description="Helical" evidence="2">
    <location>
        <begin position="55"/>
        <end position="79"/>
    </location>
</feature>
<feature type="transmembrane region" description="Helical" evidence="2">
    <location>
        <begin position="12"/>
        <end position="34"/>
    </location>
</feature>
<gene>
    <name evidence="3" type="ORF">ECRASSUSDP1_LOCUS509</name>
</gene>
<reference evidence="3" key="1">
    <citation type="submission" date="2023-07" db="EMBL/GenBank/DDBJ databases">
        <authorList>
            <consortium name="AG Swart"/>
            <person name="Singh M."/>
            <person name="Singh A."/>
            <person name="Seah K."/>
            <person name="Emmerich C."/>
        </authorList>
    </citation>
    <scope>NUCLEOTIDE SEQUENCE</scope>
    <source>
        <strain evidence="3">DP1</strain>
    </source>
</reference>
<dbReference type="GO" id="GO:0035091">
    <property type="term" value="F:phosphatidylinositol binding"/>
    <property type="evidence" value="ECO:0007669"/>
    <property type="project" value="InterPro"/>
</dbReference>
<feature type="transmembrane region" description="Helical" evidence="2">
    <location>
        <begin position="147"/>
        <end position="168"/>
    </location>
</feature>
<evidence type="ECO:0000313" key="4">
    <source>
        <dbReference type="Proteomes" id="UP001295684"/>
    </source>
</evidence>
<sequence>MAIDYNFNLKVALSIIVVSIPCYIALMACLIRYLSIRNDGINRTTRYSKLTKLKLLLCYATALLYVIPIPAAFIIESFWLYESPYFSLLYLIYSVTWTFLGLLIQMEHTRNLNNEWYCHKLFWTINPVFILILSITVIVLAKFPTDIFDYIFMSLEFVSSCIAFLFMIKTRKKQRMIPQKRGSMRVADTNSSISYGDQPIKIYLDYKIKKDEDIHFRVVTSKVDKRVKRNFNEFLDVENYLVEYVRENNRKKVHEVPIIDKKISNVSSLSEITQAVENKLKNIENFLQKICSNKQFWCKEILIFLGIESEDEQLELLLQHENSLPNRKIKYKKLKNELAHLETVPLKSLVPDDEESHMKHSTRSTGAKMGNETHRDGSYTGIPKVTVCSLRGNEIGYNIAVEYLDGNNWETIKSCSEIYDHRNRVSRKHQDLPIPIISKTGNAYNGMDSNRSRNEIQEYLNYLRETEELYPDLLGLIDFSKNSRALTNPRSGGITESKDSSINSPANDSIEISDTSMNNQEENQSKVVGDSFIDDEGLLFANHGDYADKEESDDEF</sequence>